<accession>A0AAE0Z1X6</accession>
<dbReference type="AlphaFoldDB" id="A0AAE0Z1X6"/>
<evidence type="ECO:0000256" key="3">
    <source>
        <dbReference type="PROSITE-ProRule" id="PRU00221"/>
    </source>
</evidence>
<dbReference type="InterPro" id="IPR001680">
    <property type="entry name" value="WD40_rpt"/>
</dbReference>
<dbReference type="InterPro" id="IPR019775">
    <property type="entry name" value="WD40_repeat_CS"/>
</dbReference>
<dbReference type="SUPFAM" id="SSF50978">
    <property type="entry name" value="WD40 repeat-like"/>
    <property type="match status" value="1"/>
</dbReference>
<dbReference type="Pfam" id="PF12937">
    <property type="entry name" value="F-box-like"/>
    <property type="match status" value="1"/>
</dbReference>
<dbReference type="InterPro" id="IPR042627">
    <property type="entry name" value="FBXW2"/>
</dbReference>
<keyword evidence="2" id="KW-0677">Repeat</keyword>
<dbReference type="SMART" id="SM00320">
    <property type="entry name" value="WD40"/>
    <property type="match status" value="4"/>
</dbReference>
<evidence type="ECO:0000256" key="2">
    <source>
        <dbReference type="ARBA" id="ARBA00022737"/>
    </source>
</evidence>
<dbReference type="PANTHER" id="PTHR44436">
    <property type="entry name" value="F-BOX/WD REPEAT-CONTAINING PROTEIN 2"/>
    <property type="match status" value="1"/>
</dbReference>
<dbReference type="PROSITE" id="PS00678">
    <property type="entry name" value="WD_REPEATS_1"/>
    <property type="match status" value="1"/>
</dbReference>
<protein>
    <recommendedName>
        <fullName evidence="4">F-box domain-containing protein</fullName>
    </recommendedName>
</protein>
<evidence type="ECO:0000256" key="1">
    <source>
        <dbReference type="ARBA" id="ARBA00022574"/>
    </source>
</evidence>
<dbReference type="Gene3D" id="1.20.1280.50">
    <property type="match status" value="1"/>
</dbReference>
<dbReference type="EMBL" id="JAWDGP010004969">
    <property type="protein sequence ID" value="KAK3760616.1"/>
    <property type="molecule type" value="Genomic_DNA"/>
</dbReference>
<dbReference type="PROSITE" id="PS50294">
    <property type="entry name" value="WD_REPEATS_REGION"/>
    <property type="match status" value="1"/>
</dbReference>
<dbReference type="InterPro" id="IPR015943">
    <property type="entry name" value="WD40/YVTN_repeat-like_dom_sf"/>
</dbReference>
<evidence type="ECO:0000259" key="4">
    <source>
        <dbReference type="PROSITE" id="PS50181"/>
    </source>
</evidence>
<proteinExistence type="predicted"/>
<dbReference type="PANTHER" id="PTHR44436:SF1">
    <property type="entry name" value="F-BOX_WD REPEAT-CONTAINING PROTEIN 2"/>
    <property type="match status" value="1"/>
</dbReference>
<evidence type="ECO:0000313" key="6">
    <source>
        <dbReference type="Proteomes" id="UP001283361"/>
    </source>
</evidence>
<dbReference type="CDD" id="cd22131">
    <property type="entry name" value="F-box_FBXW2"/>
    <property type="match status" value="1"/>
</dbReference>
<comment type="caution">
    <text evidence="5">The sequence shown here is derived from an EMBL/GenBank/DDBJ whole genome shotgun (WGS) entry which is preliminary data.</text>
</comment>
<gene>
    <name evidence="5" type="ORF">RRG08_058614</name>
</gene>
<dbReference type="PROSITE" id="PS50181">
    <property type="entry name" value="FBOX"/>
    <property type="match status" value="1"/>
</dbReference>
<reference evidence="5" key="1">
    <citation type="journal article" date="2023" name="G3 (Bethesda)">
        <title>A reference genome for the long-term kleptoplast-retaining sea slug Elysia crispata morphotype clarki.</title>
        <authorList>
            <person name="Eastman K.E."/>
            <person name="Pendleton A.L."/>
            <person name="Shaikh M.A."/>
            <person name="Suttiyut T."/>
            <person name="Ogas R."/>
            <person name="Tomko P."/>
            <person name="Gavelis G."/>
            <person name="Widhalm J.R."/>
            <person name="Wisecaver J.H."/>
        </authorList>
    </citation>
    <scope>NUCLEOTIDE SEQUENCE</scope>
    <source>
        <strain evidence="5">ECLA1</strain>
    </source>
</reference>
<keyword evidence="1 3" id="KW-0853">WD repeat</keyword>
<name>A0AAE0Z1X6_9GAST</name>
<keyword evidence="6" id="KW-1185">Reference proteome</keyword>
<organism evidence="5 6">
    <name type="scientific">Elysia crispata</name>
    <name type="common">lettuce slug</name>
    <dbReference type="NCBI Taxonomy" id="231223"/>
    <lineage>
        <taxon>Eukaryota</taxon>
        <taxon>Metazoa</taxon>
        <taxon>Spiralia</taxon>
        <taxon>Lophotrochozoa</taxon>
        <taxon>Mollusca</taxon>
        <taxon>Gastropoda</taxon>
        <taxon>Heterobranchia</taxon>
        <taxon>Euthyneura</taxon>
        <taxon>Panpulmonata</taxon>
        <taxon>Sacoglossa</taxon>
        <taxon>Placobranchoidea</taxon>
        <taxon>Plakobranchidae</taxon>
        <taxon>Elysia</taxon>
    </lineage>
</organism>
<dbReference type="InterPro" id="IPR036047">
    <property type="entry name" value="F-box-like_dom_sf"/>
</dbReference>
<feature type="domain" description="F-box" evidence="4">
    <location>
        <begin position="57"/>
        <end position="104"/>
    </location>
</feature>
<dbReference type="Pfam" id="PF00400">
    <property type="entry name" value="WD40"/>
    <property type="match status" value="1"/>
</dbReference>
<dbReference type="InterPro" id="IPR001810">
    <property type="entry name" value="F-box_dom"/>
</dbReference>
<feature type="repeat" description="WD" evidence="3">
    <location>
        <begin position="247"/>
        <end position="288"/>
    </location>
</feature>
<sequence>MTCLGAENFQDWLQSITATFTKLPDDKRNAVLGSLIDSSGPSQLLILSSKIPQLVFRDFITGLPPELSLLILRYLNGQQLLLCCQVCKAWNRLISNIGGLWRQLAHKAGANVNHYDQRFVSSDKCAQLSFMEPNGSVLASLHKSLYLQAVRTLHGLSTGKALKLHGQYIDKGQWRITAVKYHQGTVVTGCDDHTVQSWSLPEGEPLSSVSTHSVCCLTIRGDHLYTASFNANAESWDMVTGRHLRTFCGHTSAVLAIDVTPDETFMLTGSVDRTAKLWDLRPPNAILVRTLNSIHEDWVFQVKFLQSASDVLNFLTCDSNLCNLWQTNFNGDVIASCHVNSDGSSKFTSFVHLREDPFVMFACQWEEWSKSSWLSKYEIQHRKCSIEKDFHVQIPIDAIKAYILGAGQRLAIIMCSISRKDFHVIDLHTKLVVSKITTPDFCMLTRNGSTVTLCDTRWLDGLVFEDLTQDRPLFAASVGQNTVLLGSWVNKVREIKKACYDSEV</sequence>
<dbReference type="Proteomes" id="UP001283361">
    <property type="component" value="Unassembled WGS sequence"/>
</dbReference>
<dbReference type="InterPro" id="IPR036322">
    <property type="entry name" value="WD40_repeat_dom_sf"/>
</dbReference>
<evidence type="ECO:0000313" key="5">
    <source>
        <dbReference type="EMBL" id="KAK3760616.1"/>
    </source>
</evidence>
<dbReference type="Gene3D" id="2.130.10.10">
    <property type="entry name" value="YVTN repeat-like/Quinoprotein amine dehydrogenase"/>
    <property type="match status" value="1"/>
</dbReference>
<dbReference type="SUPFAM" id="SSF81383">
    <property type="entry name" value="F-box domain"/>
    <property type="match status" value="1"/>
</dbReference>
<dbReference type="SMART" id="SM00256">
    <property type="entry name" value="FBOX"/>
    <property type="match status" value="1"/>
</dbReference>
<dbReference type="PROSITE" id="PS50082">
    <property type="entry name" value="WD_REPEATS_2"/>
    <property type="match status" value="1"/>
</dbReference>